<comment type="caution">
    <text evidence="1">The sequence shown here is derived from an EMBL/GenBank/DDBJ whole genome shotgun (WGS) entry which is preliminary data.</text>
</comment>
<evidence type="ECO:0000313" key="2">
    <source>
        <dbReference type="Proteomes" id="UP001501371"/>
    </source>
</evidence>
<gene>
    <name evidence="1" type="ORF">GCM10009654_57390</name>
</gene>
<protein>
    <recommendedName>
        <fullName evidence="3">XRE family transcriptional regulator</fullName>
    </recommendedName>
</protein>
<accession>A0ABN1V5L3</accession>
<name>A0ABN1V5L3_9ACTN</name>
<proteinExistence type="predicted"/>
<reference evidence="1 2" key="1">
    <citation type="journal article" date="2019" name="Int. J. Syst. Evol. Microbiol.">
        <title>The Global Catalogue of Microorganisms (GCM) 10K type strain sequencing project: providing services to taxonomists for standard genome sequencing and annotation.</title>
        <authorList>
            <consortium name="The Broad Institute Genomics Platform"/>
            <consortium name="The Broad Institute Genome Sequencing Center for Infectious Disease"/>
            <person name="Wu L."/>
            <person name="Ma J."/>
        </authorList>
    </citation>
    <scope>NUCLEOTIDE SEQUENCE [LARGE SCALE GENOMIC DNA]</scope>
    <source>
        <strain evidence="1 2">JCM 12696</strain>
    </source>
</reference>
<evidence type="ECO:0008006" key="3">
    <source>
        <dbReference type="Google" id="ProtNLM"/>
    </source>
</evidence>
<evidence type="ECO:0000313" key="1">
    <source>
        <dbReference type="EMBL" id="GAA1192601.1"/>
    </source>
</evidence>
<sequence length="451" mass="50107">MNQAGTPRRNPVIFTFPRPSEVAQSYRGAMSQVNRQLADRITELGFSQAELARQINVEIELLTAKPGNVTDSDVRRWLRGETKWPQDRIRLCLERVLSARAEDLGFVPRKKSSASPEEDPVHRRTFLNSSGSAVLAVGASNLSDHRRPGNRLGINDVRRFHQDYVAILRRDDAGRGAQKVENLAVELASRIRSALAVSTTSTRVRDMLYRLAAEIISSAAFASIDASAPRRARAHLGQALTFAGLSRDKAAMYHVWDYMTLTSSQQENHAEAAAGAEVLKLSSIARRDPLYASLGHMRSANGLARLGRRYEAMRALVDAERAFARVADQRRPEWIRFYDSSEVDALSSFAWTALGDHGRAEYCLHRTLAAIPEGMVRNRALYTAHLALAQARQKDLELACATSRQAYMMLPPLSGSRRTINTLAATRKVIVGSGSKAPEVAEWIEESCQWI</sequence>
<organism evidence="1 2">
    <name type="scientific">Streptomyces hebeiensis</name>
    <dbReference type="NCBI Taxonomy" id="229486"/>
    <lineage>
        <taxon>Bacteria</taxon>
        <taxon>Bacillati</taxon>
        <taxon>Actinomycetota</taxon>
        <taxon>Actinomycetes</taxon>
        <taxon>Kitasatosporales</taxon>
        <taxon>Streptomycetaceae</taxon>
        <taxon>Streptomyces</taxon>
    </lineage>
</organism>
<dbReference type="EMBL" id="BAAAKV010000067">
    <property type="protein sequence ID" value="GAA1192601.1"/>
    <property type="molecule type" value="Genomic_DNA"/>
</dbReference>
<keyword evidence="2" id="KW-1185">Reference proteome</keyword>
<dbReference type="Proteomes" id="UP001501371">
    <property type="component" value="Unassembled WGS sequence"/>
</dbReference>